<dbReference type="VEuPathDB" id="ToxoDB:TGP89_421750"/>
<dbReference type="OrthoDB" id="10518608at2759"/>
<feature type="transmembrane region" description="Helical" evidence="1">
    <location>
        <begin position="66"/>
        <end position="86"/>
    </location>
</feature>
<organism evidence="2 3">
    <name type="scientific">Toxoplasma gondii p89</name>
    <dbReference type="NCBI Taxonomy" id="943119"/>
    <lineage>
        <taxon>Eukaryota</taxon>
        <taxon>Sar</taxon>
        <taxon>Alveolata</taxon>
        <taxon>Apicomplexa</taxon>
        <taxon>Conoidasida</taxon>
        <taxon>Coccidia</taxon>
        <taxon>Eucoccidiorida</taxon>
        <taxon>Eimeriorina</taxon>
        <taxon>Sarcocystidae</taxon>
        <taxon>Toxoplasma</taxon>
    </lineage>
</organism>
<evidence type="ECO:0000313" key="3">
    <source>
        <dbReference type="Proteomes" id="UP000028828"/>
    </source>
</evidence>
<gene>
    <name evidence="2" type="ORF">TGP89_421750</name>
</gene>
<dbReference type="Proteomes" id="UP000028828">
    <property type="component" value="Unassembled WGS sequence"/>
</dbReference>
<protein>
    <submittedName>
        <fullName evidence="2">Toxoplasma gondii family B protein</fullName>
    </submittedName>
</protein>
<accession>A0A086J6N9</accession>
<reference evidence="2 3" key="1">
    <citation type="submission" date="2014-03" db="EMBL/GenBank/DDBJ databases">
        <authorList>
            <person name="Sibley D."/>
            <person name="Venepally P."/>
            <person name="Karamycheva S."/>
            <person name="Hadjithomas M."/>
            <person name="Khan A."/>
            <person name="Brunk B."/>
            <person name="Roos D."/>
            <person name="Caler E."/>
            <person name="Lorenzi H."/>
        </authorList>
    </citation>
    <scope>NUCLEOTIDE SEQUENCE [LARGE SCALE GENOMIC DNA]</scope>
    <source>
        <strain evidence="3">p89</strain>
    </source>
</reference>
<comment type="caution">
    <text evidence="2">The sequence shown here is derived from an EMBL/GenBank/DDBJ whole genome shotgun (WGS) entry which is preliminary data.</text>
</comment>
<dbReference type="AlphaFoldDB" id="A0A086J6N9"/>
<keyword evidence="1" id="KW-0812">Transmembrane</keyword>
<keyword evidence="1" id="KW-1133">Transmembrane helix</keyword>
<proteinExistence type="predicted"/>
<sequence>MAKHVSDHLVHSQTRGGETEFLASNATILNEEKYQRQGDVLLKKSKRSSPAKRTTVTLRRTNGNNAVTLIFTLTAALVLLLVSVKLQQCRQGLLRKTTGETAGNTSRRLAEGGHEDKCVSLATASTRCLQVACRFHEEQNSVPTRRQLLTPSIPGIYSAPTSQTSYFQWFRLPGVSS</sequence>
<evidence type="ECO:0000256" key="1">
    <source>
        <dbReference type="SAM" id="Phobius"/>
    </source>
</evidence>
<dbReference type="EMBL" id="AEYI02002580">
    <property type="protein sequence ID" value="KFG27807.1"/>
    <property type="molecule type" value="Genomic_DNA"/>
</dbReference>
<keyword evidence="1" id="KW-0472">Membrane</keyword>
<evidence type="ECO:0000313" key="2">
    <source>
        <dbReference type="EMBL" id="KFG27807.1"/>
    </source>
</evidence>
<name>A0A086J6N9_TOXGO</name>